<evidence type="ECO:0000256" key="1">
    <source>
        <dbReference type="SAM" id="MobiDB-lite"/>
    </source>
</evidence>
<name>A0A172TDX3_9BACL</name>
<feature type="transmembrane region" description="Helical" evidence="2">
    <location>
        <begin position="110"/>
        <end position="133"/>
    </location>
</feature>
<accession>A0A172TDX3</accession>
<evidence type="ECO:0000313" key="3">
    <source>
        <dbReference type="EMBL" id="ANE45107.1"/>
    </source>
</evidence>
<reference evidence="3 4" key="1">
    <citation type="submission" date="2015-01" db="EMBL/GenBank/DDBJ databases">
        <title>Paenibacillus swuensis/DY6/whole genome sequencing.</title>
        <authorList>
            <person name="Kim M.K."/>
            <person name="Srinivasan S."/>
            <person name="Lee J.-J."/>
        </authorList>
    </citation>
    <scope>NUCLEOTIDE SEQUENCE [LARGE SCALE GENOMIC DNA]</scope>
    <source>
        <strain evidence="3 4">DY6</strain>
    </source>
</reference>
<keyword evidence="2" id="KW-0812">Transmembrane</keyword>
<dbReference type="AlphaFoldDB" id="A0A172TDX3"/>
<sequence>MYPLHPLCEEVVNPHCGQMVCVMMKDGSRHVGVLSRLHNGQVILNDFDSPAAITQVQAPKKKIGKKAKNSKAANPSKSTPLQATTSGFGGPFGYGYGPGYGGFGGGFGGYGYGFGFGSRLAFDIAAIAFLLLLI</sequence>
<dbReference type="RefSeq" id="WP_068603344.1">
    <property type="nucleotide sequence ID" value="NZ_CP011388.1"/>
</dbReference>
<proteinExistence type="predicted"/>
<gene>
    <name evidence="3" type="ORF">SY83_00630</name>
</gene>
<dbReference type="STRING" id="1178515.SY83_00630"/>
<dbReference type="PATRIC" id="fig|1178515.4.peg.115"/>
<dbReference type="EMBL" id="CP011388">
    <property type="protein sequence ID" value="ANE45107.1"/>
    <property type="molecule type" value="Genomic_DNA"/>
</dbReference>
<dbReference type="KEGG" id="pswu:SY83_00630"/>
<feature type="compositionally biased region" description="Basic residues" evidence="1">
    <location>
        <begin position="59"/>
        <end position="69"/>
    </location>
</feature>
<evidence type="ECO:0000313" key="4">
    <source>
        <dbReference type="Proteomes" id="UP000076927"/>
    </source>
</evidence>
<dbReference type="Proteomes" id="UP000076927">
    <property type="component" value="Chromosome"/>
</dbReference>
<keyword evidence="4" id="KW-1185">Reference proteome</keyword>
<protein>
    <submittedName>
        <fullName evidence="3">Uncharacterized protein</fullName>
    </submittedName>
</protein>
<evidence type="ECO:0000256" key="2">
    <source>
        <dbReference type="SAM" id="Phobius"/>
    </source>
</evidence>
<keyword evidence="2" id="KW-1133">Transmembrane helix</keyword>
<organism evidence="3 4">
    <name type="scientific">Paenibacillus swuensis</name>
    <dbReference type="NCBI Taxonomy" id="1178515"/>
    <lineage>
        <taxon>Bacteria</taxon>
        <taxon>Bacillati</taxon>
        <taxon>Bacillota</taxon>
        <taxon>Bacilli</taxon>
        <taxon>Bacillales</taxon>
        <taxon>Paenibacillaceae</taxon>
        <taxon>Paenibacillus</taxon>
    </lineage>
</organism>
<feature type="region of interest" description="Disordered" evidence="1">
    <location>
        <begin position="58"/>
        <end position="84"/>
    </location>
</feature>
<keyword evidence="2" id="KW-0472">Membrane</keyword>